<sequence>MFLDTLNSFFLSKSAAFWVGSSTPSDFSTADRAMTNCISGAVTVVFVDPVRNRVNVLLKSDLPIADLQRPPMKAVKKPLPLQTLLSRAGDIRYDFDCSVARVAL</sequence>
<protein>
    <submittedName>
        <fullName evidence="1">Uncharacterized protein</fullName>
    </submittedName>
</protein>
<evidence type="ECO:0000313" key="1">
    <source>
        <dbReference type="EMBL" id="KKB64248.1"/>
    </source>
</evidence>
<organism evidence="1 2">
    <name type="scientific">Robbsia andropogonis</name>
    <dbReference type="NCBI Taxonomy" id="28092"/>
    <lineage>
        <taxon>Bacteria</taxon>
        <taxon>Pseudomonadati</taxon>
        <taxon>Pseudomonadota</taxon>
        <taxon>Betaproteobacteria</taxon>
        <taxon>Burkholderiales</taxon>
        <taxon>Burkholderiaceae</taxon>
        <taxon>Robbsia</taxon>
    </lineage>
</organism>
<reference evidence="1 2" key="1">
    <citation type="submission" date="2015-03" db="EMBL/GenBank/DDBJ databases">
        <title>Draft Genome Sequence of Burkholderia andropogonis type strain ICMP2807, isolated from Sorghum bicolor.</title>
        <authorList>
            <person name="Lopes-Santos L."/>
            <person name="Castro D.B."/>
            <person name="Ottoboni L.M."/>
            <person name="Park D."/>
            <person name="Weirc B.S."/>
            <person name="Destefano S.A."/>
        </authorList>
    </citation>
    <scope>NUCLEOTIDE SEQUENCE [LARGE SCALE GENOMIC DNA]</scope>
    <source>
        <strain evidence="1 2">ICMP2807</strain>
    </source>
</reference>
<accession>A0A0F5K2C5</accession>
<comment type="caution">
    <text evidence="1">The sequence shown here is derived from an EMBL/GenBank/DDBJ whole genome shotgun (WGS) entry which is preliminary data.</text>
</comment>
<keyword evidence="2" id="KW-1185">Reference proteome</keyword>
<evidence type="ECO:0000313" key="2">
    <source>
        <dbReference type="Proteomes" id="UP000033618"/>
    </source>
</evidence>
<gene>
    <name evidence="1" type="ORF">WM40_07100</name>
</gene>
<dbReference type="AlphaFoldDB" id="A0A0F5K2C5"/>
<dbReference type="PATRIC" id="fig|28092.6.peg.1677"/>
<proteinExistence type="predicted"/>
<dbReference type="EMBL" id="LAQU01000005">
    <property type="protein sequence ID" value="KKB64248.1"/>
    <property type="molecule type" value="Genomic_DNA"/>
</dbReference>
<name>A0A0F5K2C5_9BURK</name>
<dbReference type="STRING" id="28092.WM40_07100"/>
<dbReference type="Proteomes" id="UP000033618">
    <property type="component" value="Unassembled WGS sequence"/>
</dbReference>